<reference evidence="2" key="1">
    <citation type="journal article" date="2019" name="bioRxiv">
        <title>The Genome of the Zebra Mussel, Dreissena polymorpha: A Resource for Invasive Species Research.</title>
        <authorList>
            <person name="McCartney M.A."/>
            <person name="Auch B."/>
            <person name="Kono T."/>
            <person name="Mallez S."/>
            <person name="Zhang Y."/>
            <person name="Obille A."/>
            <person name="Becker A."/>
            <person name="Abrahante J.E."/>
            <person name="Garbe J."/>
            <person name="Badalamenti J.P."/>
            <person name="Herman A."/>
            <person name="Mangelson H."/>
            <person name="Liachko I."/>
            <person name="Sullivan S."/>
            <person name="Sone E.D."/>
            <person name="Koren S."/>
            <person name="Silverstein K.A.T."/>
            <person name="Beckman K.B."/>
            <person name="Gohl D.M."/>
        </authorList>
    </citation>
    <scope>NUCLEOTIDE SEQUENCE</scope>
    <source>
        <strain evidence="2">Duluth1</strain>
        <tissue evidence="2">Whole animal</tissue>
    </source>
</reference>
<keyword evidence="3" id="KW-1185">Reference proteome</keyword>
<protein>
    <submittedName>
        <fullName evidence="2">Uncharacterized protein</fullName>
    </submittedName>
</protein>
<evidence type="ECO:0000256" key="1">
    <source>
        <dbReference type="SAM" id="SignalP"/>
    </source>
</evidence>
<evidence type="ECO:0000313" key="2">
    <source>
        <dbReference type="EMBL" id="KAH3700397.1"/>
    </source>
</evidence>
<evidence type="ECO:0000313" key="3">
    <source>
        <dbReference type="Proteomes" id="UP000828390"/>
    </source>
</evidence>
<dbReference type="EMBL" id="JAIWYP010000015">
    <property type="protein sequence ID" value="KAH3700397.1"/>
    <property type="molecule type" value="Genomic_DNA"/>
</dbReference>
<feature type="chain" id="PRO_5039117641" evidence="1">
    <location>
        <begin position="34"/>
        <end position="348"/>
    </location>
</feature>
<organism evidence="2 3">
    <name type="scientific">Dreissena polymorpha</name>
    <name type="common">Zebra mussel</name>
    <name type="synonym">Mytilus polymorpha</name>
    <dbReference type="NCBI Taxonomy" id="45954"/>
    <lineage>
        <taxon>Eukaryota</taxon>
        <taxon>Metazoa</taxon>
        <taxon>Spiralia</taxon>
        <taxon>Lophotrochozoa</taxon>
        <taxon>Mollusca</taxon>
        <taxon>Bivalvia</taxon>
        <taxon>Autobranchia</taxon>
        <taxon>Heteroconchia</taxon>
        <taxon>Euheterodonta</taxon>
        <taxon>Imparidentia</taxon>
        <taxon>Neoheterodontei</taxon>
        <taxon>Myida</taxon>
        <taxon>Dreissenoidea</taxon>
        <taxon>Dreissenidae</taxon>
        <taxon>Dreissena</taxon>
    </lineage>
</organism>
<dbReference type="Proteomes" id="UP000828390">
    <property type="component" value="Unassembled WGS sequence"/>
</dbReference>
<keyword evidence="1" id="KW-0732">Signal</keyword>
<dbReference type="AlphaFoldDB" id="A0A9D4BPC4"/>
<reference evidence="2" key="2">
    <citation type="submission" date="2020-11" db="EMBL/GenBank/DDBJ databases">
        <authorList>
            <person name="McCartney M.A."/>
            <person name="Auch B."/>
            <person name="Kono T."/>
            <person name="Mallez S."/>
            <person name="Becker A."/>
            <person name="Gohl D.M."/>
            <person name="Silverstein K.A.T."/>
            <person name="Koren S."/>
            <person name="Bechman K.B."/>
            <person name="Herman A."/>
            <person name="Abrahante J.E."/>
            <person name="Garbe J."/>
        </authorList>
    </citation>
    <scope>NUCLEOTIDE SEQUENCE</scope>
    <source>
        <strain evidence="2">Duluth1</strain>
        <tissue evidence="2">Whole animal</tissue>
    </source>
</reference>
<proteinExistence type="predicted"/>
<feature type="signal peptide" evidence="1">
    <location>
        <begin position="1"/>
        <end position="33"/>
    </location>
</feature>
<sequence length="348" mass="37438">MFPATLPPRAHRRMTHRLLQLAFIIIGVDVVHAHRVFLGVDCLVKSDHASALGDVQSGNIIPSAAEQCLGIAGIRDIYLPLLGALGLLGPLGDPSLRNLVTPFHVCRPLFWTQHTLQPFLQPLSIICIQTLVCIHIRLKVQGLTTSAAFSAPRVSSTLHRSIPRAAATPSNPNTLWIQQSPGIFVPFSTDPLPATAGIQSESADLISDRPYSPAISLIVPENDPLMIEADETSIPTSVSTGFNHSNAPADGSIEAGSESNEAELYYLASINQVYELMFNTLDEDFCSRPSLSLTGSAVTVTEQVARRREPGRISKATSRVDLGLPIGSSTMAVFQSLEPANKPSPSPW</sequence>
<accession>A0A9D4BPC4</accession>
<gene>
    <name evidence="2" type="ORF">DPMN_075373</name>
</gene>
<name>A0A9D4BPC4_DREPO</name>
<comment type="caution">
    <text evidence="2">The sequence shown here is derived from an EMBL/GenBank/DDBJ whole genome shotgun (WGS) entry which is preliminary data.</text>
</comment>